<name>A0A2S7M086_ENTFL</name>
<sequence>MKKIVAFMLGIAILGGFIVPGTVLADELVKENSLDQVTTLDDVDFDLTGDADHIIMPRESGRGSCRDMVRIGRRPANSCDSAGRPIGNPVKITAKQKNCLIALYGTGIDGAFAYATGGLWWAVVGIHGLKSLAGCV</sequence>
<gene>
    <name evidence="1" type="ORF">EGW16_15445</name>
    <name evidence="2" type="ORF">EU507_16575</name>
</gene>
<proteinExistence type="predicted"/>
<dbReference type="EMBL" id="RKMZ01000013">
    <property type="protein sequence ID" value="ROX29555.1"/>
    <property type="molecule type" value="Genomic_DNA"/>
</dbReference>
<reference evidence="1 3" key="1">
    <citation type="submission" date="2018-10" db="EMBL/GenBank/DDBJ databases">
        <title>Genotypes and phenotypes of Enterococci isolated from broiler chickens.</title>
        <authorList>
            <person name="Muhammad A.R."/>
            <person name="Diarra M.S."/>
        </authorList>
    </citation>
    <scope>NUCLEOTIDE SEQUENCE [LARGE SCALE GENOMIC DNA]</scope>
    <source>
        <strain evidence="1 3">LIT2 A36'</strain>
    </source>
</reference>
<dbReference type="Proteomes" id="UP000292223">
    <property type="component" value="Unassembled WGS sequence"/>
</dbReference>
<accession>A0A2S7M086</accession>
<protein>
    <submittedName>
        <fullName evidence="2">Uncharacterized protein</fullName>
    </submittedName>
</protein>
<organism evidence="2 4">
    <name type="scientific">Enterococcus faecalis</name>
    <name type="common">Streptococcus faecalis</name>
    <dbReference type="NCBI Taxonomy" id="1351"/>
    <lineage>
        <taxon>Bacteria</taxon>
        <taxon>Bacillati</taxon>
        <taxon>Bacillota</taxon>
        <taxon>Bacilli</taxon>
        <taxon>Lactobacillales</taxon>
        <taxon>Enterococcaceae</taxon>
        <taxon>Enterococcus</taxon>
    </lineage>
</organism>
<evidence type="ECO:0000313" key="2">
    <source>
        <dbReference type="EMBL" id="RYU28584.1"/>
    </source>
</evidence>
<evidence type="ECO:0000313" key="4">
    <source>
        <dbReference type="Proteomes" id="UP000292223"/>
    </source>
</evidence>
<dbReference type="EMBL" id="SEWT01000022">
    <property type="protein sequence ID" value="RYU28584.1"/>
    <property type="molecule type" value="Genomic_DNA"/>
</dbReference>
<dbReference type="Proteomes" id="UP000281488">
    <property type="component" value="Unassembled WGS sequence"/>
</dbReference>
<dbReference type="AlphaFoldDB" id="A0A2S7M086"/>
<evidence type="ECO:0000313" key="1">
    <source>
        <dbReference type="EMBL" id="ROX29555.1"/>
    </source>
</evidence>
<evidence type="ECO:0000313" key="3">
    <source>
        <dbReference type="Proteomes" id="UP000281488"/>
    </source>
</evidence>
<dbReference type="RefSeq" id="WP_002413226.1">
    <property type="nucleotide sequence ID" value="NZ_CABGIS010000025.1"/>
</dbReference>
<reference evidence="2 4" key="2">
    <citation type="submission" date="2019-02" db="EMBL/GenBank/DDBJ databases">
        <title>From farm to fork: dissemination of Tn554::fexA-optrA in linezolid-resistant Enterococcus faecalis clones from chicken feces and meat in Tunisia.</title>
        <authorList>
            <person name="Tedim A.P."/>
            <person name="Elghaieb H."/>
            <person name="Abbassi M.S."/>
            <person name="Novais C."/>
            <person name="Hassen A."/>
            <person name="Peixe L."/>
            <person name="Freitas A.R."/>
        </authorList>
    </citation>
    <scope>NUCLEOTIDE SEQUENCE [LARGE SCALE GENOMIC DNA]</scope>
    <source>
        <strain evidence="2 4">728T</strain>
    </source>
</reference>
<comment type="caution">
    <text evidence="2">The sequence shown here is derived from an EMBL/GenBank/DDBJ whole genome shotgun (WGS) entry which is preliminary data.</text>
</comment>